<dbReference type="AlphaFoldDB" id="A0A9D3USC7"/>
<dbReference type="EMBL" id="JAIQCV010000010">
    <property type="protein sequence ID" value="KAH1056553.1"/>
    <property type="molecule type" value="Genomic_DNA"/>
</dbReference>
<dbReference type="OrthoDB" id="10453394at2759"/>
<evidence type="ECO:0000256" key="1">
    <source>
        <dbReference type="SAM" id="MobiDB-lite"/>
    </source>
</evidence>
<reference evidence="2 3" key="1">
    <citation type="journal article" date="2021" name="Plant Biotechnol. J.">
        <title>Multi-omics assisted identification of the key and species-specific regulatory components of drought-tolerant mechanisms in Gossypium stocksii.</title>
        <authorList>
            <person name="Yu D."/>
            <person name="Ke L."/>
            <person name="Zhang D."/>
            <person name="Wu Y."/>
            <person name="Sun Y."/>
            <person name="Mei J."/>
            <person name="Sun J."/>
            <person name="Sun Y."/>
        </authorList>
    </citation>
    <scope>NUCLEOTIDE SEQUENCE [LARGE SCALE GENOMIC DNA]</scope>
    <source>
        <strain evidence="3">cv. E1</strain>
        <tissue evidence="2">Leaf</tissue>
    </source>
</reference>
<feature type="compositionally biased region" description="Basic and acidic residues" evidence="1">
    <location>
        <begin position="107"/>
        <end position="122"/>
    </location>
</feature>
<evidence type="ECO:0000313" key="3">
    <source>
        <dbReference type="Proteomes" id="UP000828251"/>
    </source>
</evidence>
<gene>
    <name evidence="2" type="ORF">J1N35_034618</name>
</gene>
<accession>A0A9D3USC7</accession>
<sequence>MGCWFRLQSRVAWMFSNQMSSREQGSQETWTISFRGLNSTSALWILRMMPLRWLKDVGKTRVASTRNHKLTIAMVKVEAFSEFGGKKLDILKYSKPKLKPKGNGGGNHEERKDEEGNNDKGKNGGNVKPCNEKWKPNNKLKGPIKCFLCDSPLRVRDCPKKFVFFAIKLDDEPDRASMKLGLIVCPIKAKRVRENEKKPLKCFLCCGLYRMRDCPEQSKTSAISKENEVEPVESQSKSGLIDTRAIDLFTLEKVMGVELQISQWKGKEEFEVIHLDDYNFVLGLNFFDKINDLLVPFIMGKLDLSVSESTKKIKTVNSKEVSTVGVAQGVKL</sequence>
<organism evidence="2 3">
    <name type="scientific">Gossypium stocksii</name>
    <dbReference type="NCBI Taxonomy" id="47602"/>
    <lineage>
        <taxon>Eukaryota</taxon>
        <taxon>Viridiplantae</taxon>
        <taxon>Streptophyta</taxon>
        <taxon>Embryophyta</taxon>
        <taxon>Tracheophyta</taxon>
        <taxon>Spermatophyta</taxon>
        <taxon>Magnoliopsida</taxon>
        <taxon>eudicotyledons</taxon>
        <taxon>Gunneridae</taxon>
        <taxon>Pentapetalae</taxon>
        <taxon>rosids</taxon>
        <taxon>malvids</taxon>
        <taxon>Malvales</taxon>
        <taxon>Malvaceae</taxon>
        <taxon>Malvoideae</taxon>
        <taxon>Gossypium</taxon>
    </lineage>
</organism>
<keyword evidence="3" id="KW-1185">Reference proteome</keyword>
<proteinExistence type="predicted"/>
<protein>
    <submittedName>
        <fullName evidence="2">Uncharacterized protein</fullName>
    </submittedName>
</protein>
<evidence type="ECO:0000313" key="2">
    <source>
        <dbReference type="EMBL" id="KAH1056553.1"/>
    </source>
</evidence>
<dbReference type="Proteomes" id="UP000828251">
    <property type="component" value="Unassembled WGS sequence"/>
</dbReference>
<comment type="caution">
    <text evidence="2">The sequence shown here is derived from an EMBL/GenBank/DDBJ whole genome shotgun (WGS) entry which is preliminary data.</text>
</comment>
<name>A0A9D3USC7_9ROSI</name>
<feature type="region of interest" description="Disordered" evidence="1">
    <location>
        <begin position="99"/>
        <end position="130"/>
    </location>
</feature>